<feature type="transmembrane region" description="Helical" evidence="1">
    <location>
        <begin position="211"/>
        <end position="232"/>
    </location>
</feature>
<accession>A0A852ZUC5</accession>
<evidence type="ECO:0000313" key="3">
    <source>
        <dbReference type="Proteomes" id="UP000579605"/>
    </source>
</evidence>
<feature type="transmembrane region" description="Helical" evidence="1">
    <location>
        <begin position="244"/>
        <end position="265"/>
    </location>
</feature>
<evidence type="ECO:0008006" key="4">
    <source>
        <dbReference type="Google" id="ProtNLM"/>
    </source>
</evidence>
<keyword evidence="1" id="KW-0472">Membrane</keyword>
<dbReference type="Proteomes" id="UP000579605">
    <property type="component" value="Unassembled WGS sequence"/>
</dbReference>
<dbReference type="RefSeq" id="WP_179789994.1">
    <property type="nucleotide sequence ID" value="NZ_BAAARR010000021.1"/>
</dbReference>
<protein>
    <recommendedName>
        <fullName evidence="4">ABC-2 family transporter protein</fullName>
    </recommendedName>
</protein>
<evidence type="ECO:0000256" key="1">
    <source>
        <dbReference type="SAM" id="Phobius"/>
    </source>
</evidence>
<dbReference type="EMBL" id="JACBZH010000001">
    <property type="protein sequence ID" value="NYH92590.1"/>
    <property type="molecule type" value="Genomic_DNA"/>
</dbReference>
<keyword evidence="1" id="KW-1133">Transmembrane helix</keyword>
<proteinExistence type="predicted"/>
<gene>
    <name evidence="2" type="ORF">F4554_005228</name>
</gene>
<name>A0A852ZUC5_9ACTN</name>
<organism evidence="2 3">
    <name type="scientific">Actinopolymorpha rutila</name>
    <dbReference type="NCBI Taxonomy" id="446787"/>
    <lineage>
        <taxon>Bacteria</taxon>
        <taxon>Bacillati</taxon>
        <taxon>Actinomycetota</taxon>
        <taxon>Actinomycetes</taxon>
        <taxon>Propionibacteriales</taxon>
        <taxon>Actinopolymorphaceae</taxon>
        <taxon>Actinopolymorpha</taxon>
    </lineage>
</organism>
<comment type="caution">
    <text evidence="2">The sequence shown here is derived from an EMBL/GenBank/DDBJ whole genome shotgun (WGS) entry which is preliminary data.</text>
</comment>
<feature type="transmembrane region" description="Helical" evidence="1">
    <location>
        <begin position="298"/>
        <end position="317"/>
    </location>
</feature>
<dbReference type="AlphaFoldDB" id="A0A852ZUC5"/>
<reference evidence="2 3" key="1">
    <citation type="submission" date="2020-07" db="EMBL/GenBank/DDBJ databases">
        <title>Sequencing the genomes of 1000 actinobacteria strains.</title>
        <authorList>
            <person name="Klenk H.-P."/>
        </authorList>
    </citation>
    <scope>NUCLEOTIDE SEQUENCE [LARGE SCALE GENOMIC DNA]</scope>
    <source>
        <strain evidence="2 3">DSM 18448</strain>
    </source>
</reference>
<keyword evidence="3" id="KW-1185">Reference proteome</keyword>
<feature type="transmembrane region" description="Helical" evidence="1">
    <location>
        <begin position="12"/>
        <end position="31"/>
    </location>
</feature>
<keyword evidence="1" id="KW-0812">Transmembrane</keyword>
<feature type="transmembrane region" description="Helical" evidence="1">
    <location>
        <begin position="183"/>
        <end position="205"/>
    </location>
</feature>
<sequence length="337" mass="35781">MAEGKRSFPFLKATVLVVLISAGAGFFAWSYTYAFANPAPREVPVAVVGWKGTQHRAFVAGMDQVLDAALVARPAATYAQARAAIEQQRAFAIFDLRQARRVTVDVSSASGASVAQLLQQAAPVVGKAVGVDVVVRDVKPNQPGDPRGLAIFYITLAAVIVGFVGAIQLNVHASSLGPGMRIGFTVGYALLGTFAVAAVVDWFLGALQLPFVTVWLTLALTMYVASMVFLMFQVLIGPWALVPTWAIIVLIGNPASGGVISWPLLPAFLRVVGPWLPSGAAIGAIHTEVYFPSYPHGLPFLVLAGWAAVSTCVFWVVRRRRASVDDTSPPGRPQGRS</sequence>
<evidence type="ECO:0000313" key="2">
    <source>
        <dbReference type="EMBL" id="NYH92590.1"/>
    </source>
</evidence>
<feature type="transmembrane region" description="Helical" evidence="1">
    <location>
        <begin position="150"/>
        <end position="171"/>
    </location>
</feature>